<dbReference type="OrthoDB" id="9797795at2"/>
<feature type="transmembrane region" description="Helical" evidence="7">
    <location>
        <begin position="205"/>
        <end position="221"/>
    </location>
</feature>
<sequence length="758" mass="82341">MNTVSSSRPLTESGSPASSTLLFALPALALSSKSGLGAVQLVILLIFIRHFTPVLRGYLRHWGELSGVTLAFLLYFLVSLVRMVVDHQPLHTLDGPSRLLFGLSCIGVMYYLRPRIRYFWLGLCITTLLAAAVAAYQVLSGQMERAIGFTHHAITFGDLALASGLMSACGLAAFRDPRLVRLNWLPGLALVAGLLASVLSGSRGGWLALPLVLIPLLTYGKRMYGNKLPLLCALMLGLLALAFAIPATGVADRVWLALMEVRRYLDTGDATTSVGIRLELWRASVMMFMEHPLLGVGRDGFDNALHALAASGRLQQSPALEYSSSHNDLLHHLATGGILDASLLLMMYVAPLRYFRAELRRQDQGQHPLALAGVVLVAAFIGFGLTDVMFWLMMPKVFYVMMVCSLIGMCLAVRHSAPTPRRILITRTDNIGDVVLTLPLAGYLKQLYPQAEIVFLCRRYAAAVVAQCRHVDRVLTLEELGPDLARGLKQTGCDTVLFAFPRRELAWAARRAGIARRIGSTRRIYHWLSCNRLVNLTSPLGVRLHEAQLSFKLLLPLGIDYVPEREQIWTLYGLDIPRHPDADAVLAGPGFKVILHPKSNGNGREWPLAHYTELARLLGKVDGVRVLVTGSPAEGELLAQQAPELLALPNVENLCGRLDLAAFTALVGGCDGLVASGTGPLHLAAALGRPVVGLFPPLKPIDPVRWAALGQRAHNLVNEPSCGHCADPAQCSCMLAITPQQVLAVIQGWRAEQLAPAA</sequence>
<feature type="transmembrane region" description="Helical" evidence="7">
    <location>
        <begin position="181"/>
        <end position="199"/>
    </location>
</feature>
<feature type="transmembrane region" description="Helical" evidence="7">
    <location>
        <begin position="329"/>
        <end position="349"/>
    </location>
</feature>
<comment type="subcellular location">
    <subcellularLocation>
        <location evidence="1">Membrane</location>
        <topology evidence="1">Multi-pass membrane protein</topology>
    </subcellularLocation>
</comment>
<keyword evidence="3 9" id="KW-0808">Transferase</keyword>
<dbReference type="GO" id="GO:0016020">
    <property type="term" value="C:membrane"/>
    <property type="evidence" value="ECO:0007669"/>
    <property type="project" value="UniProtKB-SubCell"/>
</dbReference>
<dbReference type="SUPFAM" id="SSF53756">
    <property type="entry name" value="UDP-Glycosyltransferase/glycogen phosphorylase"/>
    <property type="match status" value="1"/>
</dbReference>
<keyword evidence="2" id="KW-0328">Glycosyltransferase</keyword>
<protein>
    <submittedName>
        <fullName evidence="9">ADP-heptose:LPS heptosyltransferase</fullName>
    </submittedName>
</protein>
<gene>
    <name evidence="9" type="ORF">SAMN05192549_114142</name>
</gene>
<keyword evidence="10" id="KW-1185">Reference proteome</keyword>
<evidence type="ECO:0000256" key="6">
    <source>
        <dbReference type="ARBA" id="ARBA00023136"/>
    </source>
</evidence>
<dbReference type="GO" id="GO:0008713">
    <property type="term" value="F:ADP-heptose-lipopolysaccharide heptosyltransferase activity"/>
    <property type="evidence" value="ECO:0007669"/>
    <property type="project" value="TreeGrafter"/>
</dbReference>
<dbReference type="RefSeq" id="WP_072788836.1">
    <property type="nucleotide sequence ID" value="NZ_FRCX01000014.1"/>
</dbReference>
<evidence type="ECO:0000313" key="10">
    <source>
        <dbReference type="Proteomes" id="UP000184339"/>
    </source>
</evidence>
<dbReference type="GO" id="GO:0005829">
    <property type="term" value="C:cytosol"/>
    <property type="evidence" value="ECO:0007669"/>
    <property type="project" value="TreeGrafter"/>
</dbReference>
<keyword evidence="5 7" id="KW-1133">Transmembrane helix</keyword>
<name>A0A1M7R9E8_9BURK</name>
<feature type="transmembrane region" description="Helical" evidence="7">
    <location>
        <begin position="369"/>
        <end position="392"/>
    </location>
</feature>
<keyword evidence="6 7" id="KW-0472">Membrane</keyword>
<evidence type="ECO:0000256" key="7">
    <source>
        <dbReference type="SAM" id="Phobius"/>
    </source>
</evidence>
<dbReference type="Proteomes" id="UP000184339">
    <property type="component" value="Unassembled WGS sequence"/>
</dbReference>
<dbReference type="AlphaFoldDB" id="A0A1M7R9E8"/>
<keyword evidence="4 7" id="KW-0812">Transmembrane</keyword>
<evidence type="ECO:0000256" key="1">
    <source>
        <dbReference type="ARBA" id="ARBA00004141"/>
    </source>
</evidence>
<dbReference type="InterPro" id="IPR002201">
    <property type="entry name" value="Glyco_trans_9"/>
</dbReference>
<dbReference type="InterPro" id="IPR051199">
    <property type="entry name" value="LPS_LOS_Heptosyltrfase"/>
</dbReference>
<organism evidence="9 10">
    <name type="scientific">Duganella sacchari</name>
    <dbReference type="NCBI Taxonomy" id="551987"/>
    <lineage>
        <taxon>Bacteria</taxon>
        <taxon>Pseudomonadati</taxon>
        <taxon>Pseudomonadota</taxon>
        <taxon>Betaproteobacteria</taxon>
        <taxon>Burkholderiales</taxon>
        <taxon>Oxalobacteraceae</taxon>
        <taxon>Telluria group</taxon>
        <taxon>Duganella</taxon>
    </lineage>
</organism>
<feature type="transmembrane region" description="Helical" evidence="7">
    <location>
        <begin position="151"/>
        <end position="174"/>
    </location>
</feature>
<evidence type="ECO:0000259" key="8">
    <source>
        <dbReference type="Pfam" id="PF04932"/>
    </source>
</evidence>
<dbReference type="CDD" id="cd03789">
    <property type="entry name" value="GT9_LPS_heptosyltransferase"/>
    <property type="match status" value="1"/>
</dbReference>
<feature type="transmembrane region" description="Helical" evidence="7">
    <location>
        <begin position="68"/>
        <end position="85"/>
    </location>
</feature>
<evidence type="ECO:0000256" key="2">
    <source>
        <dbReference type="ARBA" id="ARBA00022676"/>
    </source>
</evidence>
<reference evidence="10" key="1">
    <citation type="submission" date="2016-11" db="EMBL/GenBank/DDBJ databases">
        <authorList>
            <person name="Varghese N."/>
            <person name="Submissions S."/>
        </authorList>
    </citation>
    <scope>NUCLEOTIDE SEQUENCE [LARGE SCALE GENOMIC DNA]</scope>
    <source>
        <strain evidence="10">Sac-22</strain>
    </source>
</reference>
<evidence type="ECO:0000256" key="5">
    <source>
        <dbReference type="ARBA" id="ARBA00022989"/>
    </source>
</evidence>
<dbReference type="Gene3D" id="3.40.50.2000">
    <property type="entry name" value="Glycogen Phosphorylase B"/>
    <property type="match status" value="2"/>
</dbReference>
<feature type="domain" description="O-antigen ligase-related" evidence="8">
    <location>
        <begin position="188"/>
        <end position="339"/>
    </location>
</feature>
<dbReference type="Pfam" id="PF04932">
    <property type="entry name" value="Wzy_C"/>
    <property type="match status" value="1"/>
</dbReference>
<proteinExistence type="predicted"/>
<evidence type="ECO:0000256" key="3">
    <source>
        <dbReference type="ARBA" id="ARBA00022679"/>
    </source>
</evidence>
<feature type="transmembrane region" description="Helical" evidence="7">
    <location>
        <begin position="97"/>
        <end position="112"/>
    </location>
</feature>
<accession>A0A1M7R9E8</accession>
<feature type="transmembrane region" description="Helical" evidence="7">
    <location>
        <begin position="228"/>
        <end position="251"/>
    </location>
</feature>
<dbReference type="InterPro" id="IPR007016">
    <property type="entry name" value="O-antigen_ligase-rel_domated"/>
</dbReference>
<evidence type="ECO:0000256" key="4">
    <source>
        <dbReference type="ARBA" id="ARBA00022692"/>
    </source>
</evidence>
<dbReference type="GO" id="GO:0009244">
    <property type="term" value="P:lipopolysaccharide core region biosynthetic process"/>
    <property type="evidence" value="ECO:0007669"/>
    <property type="project" value="TreeGrafter"/>
</dbReference>
<feature type="transmembrane region" description="Helical" evidence="7">
    <location>
        <begin position="119"/>
        <end position="139"/>
    </location>
</feature>
<dbReference type="STRING" id="551987.SAMN05192549_114142"/>
<dbReference type="PANTHER" id="PTHR30160">
    <property type="entry name" value="TETRAACYLDISACCHARIDE 4'-KINASE-RELATED"/>
    <property type="match status" value="1"/>
</dbReference>
<dbReference type="Pfam" id="PF01075">
    <property type="entry name" value="Glyco_transf_9"/>
    <property type="match status" value="1"/>
</dbReference>
<evidence type="ECO:0000313" key="9">
    <source>
        <dbReference type="EMBL" id="SHN42658.1"/>
    </source>
</evidence>
<dbReference type="EMBL" id="FRCX01000014">
    <property type="protein sequence ID" value="SHN42658.1"/>
    <property type="molecule type" value="Genomic_DNA"/>
</dbReference>
<dbReference type="PANTHER" id="PTHR30160:SF1">
    <property type="entry name" value="LIPOPOLYSACCHARIDE 1,2-N-ACETYLGLUCOSAMINETRANSFERASE-RELATED"/>
    <property type="match status" value="1"/>
</dbReference>